<proteinExistence type="predicted"/>
<evidence type="ECO:0000313" key="3">
    <source>
        <dbReference type="Proteomes" id="UP000326837"/>
    </source>
</evidence>
<gene>
    <name evidence="2" type="ORF">PLANPX_3365</name>
</gene>
<evidence type="ECO:0000313" key="2">
    <source>
        <dbReference type="EMBL" id="BBO33753.1"/>
    </source>
</evidence>
<keyword evidence="3" id="KW-1185">Reference proteome</keyword>
<name>A0A5K7XHT1_9BACT</name>
<dbReference type="Proteomes" id="UP000326837">
    <property type="component" value="Chromosome"/>
</dbReference>
<dbReference type="EMBL" id="AP021861">
    <property type="protein sequence ID" value="BBO33753.1"/>
    <property type="molecule type" value="Genomic_DNA"/>
</dbReference>
<dbReference type="AlphaFoldDB" id="A0A5K7XHT1"/>
<dbReference type="RefSeq" id="WP_172992075.1">
    <property type="nucleotide sequence ID" value="NZ_AP021861.1"/>
</dbReference>
<sequence>MRTFDSIGEWIKLSLHDGWRWILALNTQEWFLLLGITAAAGFCCMRGFGSRNSY</sequence>
<dbReference type="KEGG" id="lpav:PLANPX_3365"/>
<evidence type="ECO:0000256" key="1">
    <source>
        <dbReference type="SAM" id="Phobius"/>
    </source>
</evidence>
<organism evidence="2 3">
    <name type="scientific">Lacipirellula parvula</name>
    <dbReference type="NCBI Taxonomy" id="2650471"/>
    <lineage>
        <taxon>Bacteria</taxon>
        <taxon>Pseudomonadati</taxon>
        <taxon>Planctomycetota</taxon>
        <taxon>Planctomycetia</taxon>
        <taxon>Pirellulales</taxon>
        <taxon>Lacipirellulaceae</taxon>
        <taxon>Lacipirellula</taxon>
    </lineage>
</organism>
<keyword evidence="1" id="KW-0812">Transmembrane</keyword>
<reference evidence="3" key="1">
    <citation type="submission" date="2019-10" db="EMBL/GenBank/DDBJ databases">
        <title>Lacipirellula parvula gen. nov., sp. nov., representing a lineage of planctomycetes widespread in freshwater anoxic habitats, and description of the family Lacipirellulaceae.</title>
        <authorList>
            <person name="Dedysh S.N."/>
            <person name="Kulichevskaya I.S."/>
            <person name="Beletsky A.V."/>
            <person name="Rakitin A.L."/>
            <person name="Mardanov A.V."/>
            <person name="Ivanova A.A."/>
            <person name="Saltykova V.X."/>
            <person name="Rijpstra W.I.C."/>
            <person name="Sinninghe Damste J.S."/>
            <person name="Ravin N.V."/>
        </authorList>
    </citation>
    <scope>NUCLEOTIDE SEQUENCE [LARGE SCALE GENOMIC DNA]</scope>
    <source>
        <strain evidence="3">PX69</strain>
    </source>
</reference>
<accession>A0A5K7XHT1</accession>
<protein>
    <submittedName>
        <fullName evidence="2">Uncharacterized protein</fullName>
    </submittedName>
</protein>
<keyword evidence="1" id="KW-0472">Membrane</keyword>
<feature type="transmembrane region" description="Helical" evidence="1">
    <location>
        <begin position="30"/>
        <end position="49"/>
    </location>
</feature>
<keyword evidence="1" id="KW-1133">Transmembrane helix</keyword>